<name>A0A5C3LX13_9AGAR</name>
<dbReference type="EMBL" id="ML213607">
    <property type="protein sequence ID" value="TFK37674.1"/>
    <property type="molecule type" value="Genomic_DNA"/>
</dbReference>
<evidence type="ECO:0008006" key="4">
    <source>
        <dbReference type="Google" id="ProtNLM"/>
    </source>
</evidence>
<protein>
    <recommendedName>
        <fullName evidence="4">CS domain-containing protein</fullName>
    </recommendedName>
</protein>
<dbReference type="OrthoDB" id="5135119at2759"/>
<feature type="compositionally biased region" description="Basic and acidic residues" evidence="1">
    <location>
        <begin position="94"/>
        <end position="113"/>
    </location>
</feature>
<evidence type="ECO:0000313" key="2">
    <source>
        <dbReference type="EMBL" id="TFK37674.1"/>
    </source>
</evidence>
<organism evidence="2 3">
    <name type="scientific">Crucibulum laeve</name>
    <dbReference type="NCBI Taxonomy" id="68775"/>
    <lineage>
        <taxon>Eukaryota</taxon>
        <taxon>Fungi</taxon>
        <taxon>Dikarya</taxon>
        <taxon>Basidiomycota</taxon>
        <taxon>Agaricomycotina</taxon>
        <taxon>Agaricomycetes</taxon>
        <taxon>Agaricomycetidae</taxon>
        <taxon>Agaricales</taxon>
        <taxon>Agaricineae</taxon>
        <taxon>Nidulariaceae</taxon>
        <taxon>Crucibulum</taxon>
    </lineage>
</organism>
<proteinExistence type="predicted"/>
<reference evidence="2 3" key="1">
    <citation type="journal article" date="2019" name="Nat. Ecol. Evol.">
        <title>Megaphylogeny resolves global patterns of mushroom evolution.</title>
        <authorList>
            <person name="Varga T."/>
            <person name="Krizsan K."/>
            <person name="Foldi C."/>
            <person name="Dima B."/>
            <person name="Sanchez-Garcia M."/>
            <person name="Sanchez-Ramirez S."/>
            <person name="Szollosi G.J."/>
            <person name="Szarkandi J.G."/>
            <person name="Papp V."/>
            <person name="Albert L."/>
            <person name="Andreopoulos W."/>
            <person name="Angelini C."/>
            <person name="Antonin V."/>
            <person name="Barry K.W."/>
            <person name="Bougher N.L."/>
            <person name="Buchanan P."/>
            <person name="Buyck B."/>
            <person name="Bense V."/>
            <person name="Catcheside P."/>
            <person name="Chovatia M."/>
            <person name="Cooper J."/>
            <person name="Damon W."/>
            <person name="Desjardin D."/>
            <person name="Finy P."/>
            <person name="Geml J."/>
            <person name="Haridas S."/>
            <person name="Hughes K."/>
            <person name="Justo A."/>
            <person name="Karasinski D."/>
            <person name="Kautmanova I."/>
            <person name="Kiss B."/>
            <person name="Kocsube S."/>
            <person name="Kotiranta H."/>
            <person name="LaButti K.M."/>
            <person name="Lechner B.E."/>
            <person name="Liimatainen K."/>
            <person name="Lipzen A."/>
            <person name="Lukacs Z."/>
            <person name="Mihaltcheva S."/>
            <person name="Morgado L.N."/>
            <person name="Niskanen T."/>
            <person name="Noordeloos M.E."/>
            <person name="Ohm R.A."/>
            <person name="Ortiz-Santana B."/>
            <person name="Ovrebo C."/>
            <person name="Racz N."/>
            <person name="Riley R."/>
            <person name="Savchenko A."/>
            <person name="Shiryaev A."/>
            <person name="Soop K."/>
            <person name="Spirin V."/>
            <person name="Szebenyi C."/>
            <person name="Tomsovsky M."/>
            <person name="Tulloss R.E."/>
            <person name="Uehling J."/>
            <person name="Grigoriev I.V."/>
            <person name="Vagvolgyi C."/>
            <person name="Papp T."/>
            <person name="Martin F.M."/>
            <person name="Miettinen O."/>
            <person name="Hibbett D.S."/>
            <person name="Nagy L.G."/>
        </authorList>
    </citation>
    <scope>NUCLEOTIDE SEQUENCE [LARGE SCALE GENOMIC DNA]</scope>
    <source>
        <strain evidence="2 3">CBS 166.37</strain>
    </source>
</reference>
<evidence type="ECO:0000313" key="3">
    <source>
        <dbReference type="Proteomes" id="UP000308652"/>
    </source>
</evidence>
<accession>A0A5C3LX13</accession>
<dbReference type="STRING" id="68775.A0A5C3LX13"/>
<feature type="region of interest" description="Disordered" evidence="1">
    <location>
        <begin position="91"/>
        <end position="120"/>
    </location>
</feature>
<sequence length="147" mass="16306">MKPTWTWSKEADGALKFVIHVSGLTKSLVASTTLDIEPRRLILSVPKHAVLDINLSLTDAEIVANASREAEVLNGRALHVGDATRESLSGGWVGHREIEEKESKERKESEKGGEPNSTLLLKRQRDLEVEKAKAEWRVGEGVLIVWC</sequence>
<dbReference type="AlphaFoldDB" id="A0A5C3LX13"/>
<gene>
    <name evidence="2" type="ORF">BDQ12DRAFT_685084</name>
</gene>
<dbReference type="Proteomes" id="UP000308652">
    <property type="component" value="Unassembled WGS sequence"/>
</dbReference>
<keyword evidence="3" id="KW-1185">Reference proteome</keyword>
<evidence type="ECO:0000256" key="1">
    <source>
        <dbReference type="SAM" id="MobiDB-lite"/>
    </source>
</evidence>